<dbReference type="AlphaFoldDB" id="A0A0D2ERM0"/>
<protein>
    <submittedName>
        <fullName evidence="3">Uncharacterized protein</fullName>
    </submittedName>
</protein>
<organism evidence="3 4">
    <name type="scientific">Fonsecaea pedrosoi CBS 271.37</name>
    <dbReference type="NCBI Taxonomy" id="1442368"/>
    <lineage>
        <taxon>Eukaryota</taxon>
        <taxon>Fungi</taxon>
        <taxon>Dikarya</taxon>
        <taxon>Ascomycota</taxon>
        <taxon>Pezizomycotina</taxon>
        <taxon>Eurotiomycetes</taxon>
        <taxon>Chaetothyriomycetidae</taxon>
        <taxon>Chaetothyriales</taxon>
        <taxon>Herpotrichiellaceae</taxon>
        <taxon>Fonsecaea</taxon>
    </lineage>
</organism>
<dbReference type="VEuPathDB" id="FungiDB:Z517_09346"/>
<keyword evidence="2" id="KW-0732">Signal</keyword>
<dbReference type="Proteomes" id="UP000053029">
    <property type="component" value="Unassembled WGS sequence"/>
</dbReference>
<dbReference type="EMBL" id="KN846974">
    <property type="protein sequence ID" value="KIW76902.1"/>
    <property type="molecule type" value="Genomic_DNA"/>
</dbReference>
<feature type="signal peptide" evidence="2">
    <location>
        <begin position="1"/>
        <end position="28"/>
    </location>
</feature>
<proteinExistence type="predicted"/>
<accession>A0A0D2ERM0</accession>
<dbReference type="GeneID" id="25308836"/>
<feature type="region of interest" description="Disordered" evidence="1">
    <location>
        <begin position="210"/>
        <end position="229"/>
    </location>
</feature>
<evidence type="ECO:0000256" key="2">
    <source>
        <dbReference type="SAM" id="SignalP"/>
    </source>
</evidence>
<dbReference type="OrthoDB" id="4166474at2759"/>
<feature type="region of interest" description="Disordered" evidence="1">
    <location>
        <begin position="64"/>
        <end position="98"/>
    </location>
</feature>
<feature type="compositionally biased region" description="Low complexity" evidence="1">
    <location>
        <begin position="220"/>
        <end position="229"/>
    </location>
</feature>
<name>A0A0D2ERM0_9EURO</name>
<evidence type="ECO:0000313" key="3">
    <source>
        <dbReference type="EMBL" id="KIW76902.1"/>
    </source>
</evidence>
<gene>
    <name evidence="3" type="ORF">Z517_09346</name>
</gene>
<keyword evidence="4" id="KW-1185">Reference proteome</keyword>
<sequence>MDADIIVGDSLLLLLSFFLICLDHDEDATNQHQHILCEWRNSAQQFKHNQILVSSTMSAAVAPGAGSVATGAPPPPPPPSGGGGQKRGPSGDGTPTHKRAAAEAAPCCRCLRRLTTNGGAAGTMVACIKRTPTGRVAVNCQYCQRGKRGGATGCVPVHPTLVTAATRLMVWNRMLVAGEEGAPTKAQVEAAADDLDGRMYVAPTTVGRKVAGGTPRGGRLRSASGSAAGAGVVGGEWVSLLRSLVGVLRTGVEAYIAAHNLPAPVWSDEESSLEESSGEDEDE</sequence>
<evidence type="ECO:0000313" key="4">
    <source>
        <dbReference type="Proteomes" id="UP000053029"/>
    </source>
</evidence>
<dbReference type="HOGENOM" id="CLU_983644_0_0_1"/>
<dbReference type="RefSeq" id="XP_013280710.1">
    <property type="nucleotide sequence ID" value="XM_013425256.1"/>
</dbReference>
<feature type="chain" id="PRO_5002256967" evidence="2">
    <location>
        <begin position="29"/>
        <end position="283"/>
    </location>
</feature>
<reference evidence="3 4" key="1">
    <citation type="submission" date="2015-01" db="EMBL/GenBank/DDBJ databases">
        <title>The Genome Sequence of Fonsecaea pedrosoi CBS 271.37.</title>
        <authorList>
            <consortium name="The Broad Institute Genomics Platform"/>
            <person name="Cuomo C."/>
            <person name="de Hoog S."/>
            <person name="Gorbushina A."/>
            <person name="Stielow B."/>
            <person name="Teixiera M."/>
            <person name="Abouelleil A."/>
            <person name="Chapman S.B."/>
            <person name="Priest M."/>
            <person name="Young S.K."/>
            <person name="Wortman J."/>
            <person name="Nusbaum C."/>
            <person name="Birren B."/>
        </authorList>
    </citation>
    <scope>NUCLEOTIDE SEQUENCE [LARGE SCALE GENOMIC DNA]</scope>
    <source>
        <strain evidence="3 4">CBS 271.37</strain>
    </source>
</reference>
<evidence type="ECO:0000256" key="1">
    <source>
        <dbReference type="SAM" id="MobiDB-lite"/>
    </source>
</evidence>